<dbReference type="Gene3D" id="3.40.50.150">
    <property type="entry name" value="Vaccinia Virus protein VP39"/>
    <property type="match status" value="1"/>
</dbReference>
<gene>
    <name evidence="2" type="primary">bioC</name>
    <name evidence="2" type="ORF">CCUG63697_03810</name>
</gene>
<dbReference type="GO" id="GO:0008757">
    <property type="term" value="F:S-adenosylmethionine-dependent methyltransferase activity"/>
    <property type="evidence" value="ECO:0007669"/>
    <property type="project" value="InterPro"/>
</dbReference>
<name>A0A4R8R0D7_9MYCO</name>
<dbReference type="CDD" id="cd02440">
    <property type="entry name" value="AdoMet_MTases"/>
    <property type="match status" value="1"/>
</dbReference>
<keyword evidence="2" id="KW-0489">Methyltransferase</keyword>
<evidence type="ECO:0000313" key="3">
    <source>
        <dbReference type="Proteomes" id="UP000295165"/>
    </source>
</evidence>
<evidence type="ECO:0000313" key="2">
    <source>
        <dbReference type="EMBL" id="TDZ49274.1"/>
    </source>
</evidence>
<dbReference type="AlphaFoldDB" id="A0A4R8R0D7"/>
<dbReference type="Pfam" id="PF08241">
    <property type="entry name" value="Methyltransf_11"/>
    <property type="match status" value="1"/>
</dbReference>
<dbReference type="EC" id="2.1.1.197" evidence="2"/>
<evidence type="ECO:0000259" key="1">
    <source>
        <dbReference type="Pfam" id="PF08241"/>
    </source>
</evidence>
<sequence length="260" mass="27788">MRLAELQGELWGVGASDWVDVQQRTIRPASLAVLDELDPWRGGSLLDIGCGDGDFTNLASCRGAAVTGLDACAALVEVAQKKTPLGTFEVGDMEHLPFPDGAFSVVTAFNCLHFASEPACVIAEAIRVMRPDGYLVLATWGPPNECDAITYLLDLGGLMPPETSTASTSLDASDPHALDILVINAGLALIGHRVVSCPWEYPDLSTALRGLLSTGPAALAIKHVGRDRVCATITESIEPYRRNDGSYLLENTCHYLVSRH</sequence>
<dbReference type="InterPro" id="IPR013216">
    <property type="entry name" value="Methyltransf_11"/>
</dbReference>
<dbReference type="PANTHER" id="PTHR43591:SF24">
    <property type="entry name" value="2-METHOXY-6-POLYPRENYL-1,4-BENZOQUINOL METHYLASE, MITOCHONDRIAL"/>
    <property type="match status" value="1"/>
</dbReference>
<dbReference type="EMBL" id="PECC01000028">
    <property type="protein sequence ID" value="TDZ49274.1"/>
    <property type="molecule type" value="Genomic_DNA"/>
</dbReference>
<dbReference type="RefSeq" id="WP_134050591.1">
    <property type="nucleotide sequence ID" value="NZ_PECB01000002.1"/>
</dbReference>
<comment type="caution">
    <text evidence="2">The sequence shown here is derived from an EMBL/GenBank/DDBJ whole genome shotgun (WGS) entry which is preliminary data.</text>
</comment>
<organism evidence="2 3">
    <name type="scientific">Mycobacteroides franklinii</name>
    <dbReference type="NCBI Taxonomy" id="948102"/>
    <lineage>
        <taxon>Bacteria</taxon>
        <taxon>Bacillati</taxon>
        <taxon>Actinomycetota</taxon>
        <taxon>Actinomycetes</taxon>
        <taxon>Mycobacteriales</taxon>
        <taxon>Mycobacteriaceae</taxon>
        <taxon>Mycobacteroides</taxon>
    </lineage>
</organism>
<dbReference type="SUPFAM" id="SSF53335">
    <property type="entry name" value="S-adenosyl-L-methionine-dependent methyltransferases"/>
    <property type="match status" value="1"/>
</dbReference>
<dbReference type="GO" id="GO:0032259">
    <property type="term" value="P:methylation"/>
    <property type="evidence" value="ECO:0007669"/>
    <property type="project" value="UniProtKB-KW"/>
</dbReference>
<feature type="domain" description="Methyltransferase type 11" evidence="1">
    <location>
        <begin position="46"/>
        <end position="137"/>
    </location>
</feature>
<proteinExistence type="predicted"/>
<dbReference type="Proteomes" id="UP000295165">
    <property type="component" value="Unassembled WGS sequence"/>
</dbReference>
<dbReference type="GO" id="GO:0102130">
    <property type="term" value="F:malonyl-CoA methyltransferase activity"/>
    <property type="evidence" value="ECO:0007669"/>
    <property type="project" value="UniProtKB-EC"/>
</dbReference>
<protein>
    <submittedName>
        <fullName evidence="2">Malonyl-[acyl-carrier protein] O-methyltransferase</fullName>
        <ecNumber evidence="2">2.1.1.197</ecNumber>
    </submittedName>
</protein>
<dbReference type="InterPro" id="IPR029063">
    <property type="entry name" value="SAM-dependent_MTases_sf"/>
</dbReference>
<reference evidence="2 3" key="1">
    <citation type="journal article" date="2019" name="Sci. Rep.">
        <title>Extended insight into the Mycobacterium chelonae-abscessus complex through whole genome sequencing of Mycobacterium salmoniphilum outbreak and Mycobacterium salmoniphilum-like strains.</title>
        <authorList>
            <person name="Behra P.R.K."/>
            <person name="Das S."/>
            <person name="Pettersson B.M.F."/>
            <person name="Shirreff L."/>
            <person name="DuCote T."/>
            <person name="Jacobsson K.G."/>
            <person name="Ennis D.G."/>
            <person name="Kirsebom L.A."/>
        </authorList>
    </citation>
    <scope>NUCLEOTIDE SEQUENCE [LARGE SCALE GENOMIC DNA]</scope>
    <source>
        <strain evidence="2 3">CCUG 63697</strain>
    </source>
</reference>
<keyword evidence="3" id="KW-1185">Reference proteome</keyword>
<accession>A0A4R8R0D7</accession>
<keyword evidence="2" id="KW-0808">Transferase</keyword>
<dbReference type="PANTHER" id="PTHR43591">
    <property type="entry name" value="METHYLTRANSFERASE"/>
    <property type="match status" value="1"/>
</dbReference>